<reference evidence="2 3" key="1">
    <citation type="submission" date="2018-06" db="EMBL/GenBank/DDBJ databases">
        <title>OYT1 Genome Sequencing.</title>
        <authorList>
            <person name="Kato S."/>
            <person name="Itoh T."/>
            <person name="Ohkuma M."/>
        </authorList>
    </citation>
    <scope>NUCLEOTIDE SEQUENCE [LARGE SCALE GENOMIC DNA]</scope>
    <source>
        <strain evidence="2 3">OYT1</strain>
    </source>
</reference>
<dbReference type="OrthoDB" id="5365194at2"/>
<dbReference type="STRING" id="1188319.OYT1_01755"/>
<dbReference type="Proteomes" id="UP000033070">
    <property type="component" value="Chromosome"/>
</dbReference>
<keyword evidence="1" id="KW-0732">Signal</keyword>
<name>A0A2Z6GAQ3_9PROT</name>
<dbReference type="RefSeq" id="WP_062626923.1">
    <property type="nucleotide sequence ID" value="NZ_AP018738.1"/>
</dbReference>
<dbReference type="SMART" id="SM00671">
    <property type="entry name" value="SEL1"/>
    <property type="match status" value="4"/>
</dbReference>
<dbReference type="Gene3D" id="1.25.40.10">
    <property type="entry name" value="Tetratricopeptide repeat domain"/>
    <property type="match status" value="1"/>
</dbReference>
<proteinExistence type="predicted"/>
<dbReference type="Pfam" id="PF08238">
    <property type="entry name" value="Sel1"/>
    <property type="match status" value="4"/>
</dbReference>
<protein>
    <submittedName>
        <fullName evidence="2">Secretory immunoglobulin A-binding protein EsiB</fullName>
    </submittedName>
</protein>
<accession>A0A2Z6GAQ3</accession>
<evidence type="ECO:0000313" key="3">
    <source>
        <dbReference type="Proteomes" id="UP000033070"/>
    </source>
</evidence>
<dbReference type="PANTHER" id="PTHR11102">
    <property type="entry name" value="SEL-1-LIKE PROTEIN"/>
    <property type="match status" value="1"/>
</dbReference>
<feature type="chain" id="PRO_5017399281" evidence="1">
    <location>
        <begin position="29"/>
        <end position="257"/>
    </location>
</feature>
<dbReference type="EMBL" id="AP018738">
    <property type="protein sequence ID" value="BBE50449.1"/>
    <property type="molecule type" value="Genomic_DNA"/>
</dbReference>
<dbReference type="InterPro" id="IPR006597">
    <property type="entry name" value="Sel1-like"/>
</dbReference>
<dbReference type="KEGG" id="fam:OYT1_ch0886"/>
<evidence type="ECO:0000313" key="2">
    <source>
        <dbReference type="EMBL" id="BBE50449.1"/>
    </source>
</evidence>
<dbReference type="PANTHER" id="PTHR11102:SF160">
    <property type="entry name" value="ERAD-ASSOCIATED E3 UBIQUITIN-PROTEIN LIGASE COMPONENT HRD3"/>
    <property type="match status" value="1"/>
</dbReference>
<dbReference type="InterPro" id="IPR050767">
    <property type="entry name" value="Sel1_AlgK"/>
</dbReference>
<keyword evidence="3" id="KW-1185">Reference proteome</keyword>
<feature type="signal peptide" evidence="1">
    <location>
        <begin position="1"/>
        <end position="28"/>
    </location>
</feature>
<dbReference type="SUPFAM" id="SSF81901">
    <property type="entry name" value="HCP-like"/>
    <property type="match status" value="1"/>
</dbReference>
<dbReference type="AlphaFoldDB" id="A0A2Z6GAQ3"/>
<gene>
    <name evidence="2" type="ORF">OYT1_ch0886</name>
</gene>
<dbReference type="InterPro" id="IPR011990">
    <property type="entry name" value="TPR-like_helical_dom_sf"/>
</dbReference>
<evidence type="ECO:0000256" key="1">
    <source>
        <dbReference type="SAM" id="SignalP"/>
    </source>
</evidence>
<sequence length="257" mass="29090">MTRPTPIQKLFALFIVLFTVLVSPSVFAYTNEGVDAYNNGVLAYQQANYTSAFNYFRIAAEQGVDKAQYNLATMYESGEGVAQSKSSALYWYRKAADQGHRDSQVALADAYDKGEGVTRDAATALQWYRKAAEQGDAEAQVKVGISYVESMNYAEARKWYQLAASQQENEYARNYARNQIAEIDRYNAERTARENAAAHNVPPREKTYSELEAEREAADRNCNWDCRKHKTELEDRRRNLCSNTSDPLARALNGCNH</sequence>
<organism evidence="2 3">
    <name type="scientific">Ferriphaselus amnicola</name>
    <dbReference type="NCBI Taxonomy" id="1188319"/>
    <lineage>
        <taxon>Bacteria</taxon>
        <taxon>Pseudomonadati</taxon>
        <taxon>Pseudomonadota</taxon>
        <taxon>Betaproteobacteria</taxon>
        <taxon>Nitrosomonadales</taxon>
        <taxon>Gallionellaceae</taxon>
        <taxon>Ferriphaselus</taxon>
    </lineage>
</organism>